<accession>A0ABY4I1G8</accession>
<dbReference type="PANTHER" id="PTHR42977:SF1">
    <property type="entry name" value="BLR6576 PROTEIN"/>
    <property type="match status" value="1"/>
</dbReference>
<dbReference type="RefSeq" id="WP_247812198.1">
    <property type="nucleotide sequence ID" value="NZ_CP095855.1"/>
</dbReference>
<dbReference type="Pfam" id="PF00561">
    <property type="entry name" value="Abhydrolase_1"/>
    <property type="match status" value="1"/>
</dbReference>
<keyword evidence="3" id="KW-1185">Reference proteome</keyword>
<evidence type="ECO:0000313" key="2">
    <source>
        <dbReference type="EMBL" id="UPK69937.1"/>
    </source>
</evidence>
<dbReference type="PRINTS" id="PR00111">
    <property type="entry name" value="ABHYDROLASE"/>
</dbReference>
<name>A0ABY4I1G8_CHIFI</name>
<dbReference type="InterPro" id="IPR000073">
    <property type="entry name" value="AB_hydrolase_1"/>
</dbReference>
<dbReference type="GO" id="GO:0016787">
    <property type="term" value="F:hydrolase activity"/>
    <property type="evidence" value="ECO:0007669"/>
    <property type="project" value="UniProtKB-KW"/>
</dbReference>
<protein>
    <submittedName>
        <fullName evidence="2">Alpha/beta hydrolase</fullName>
    </submittedName>
</protein>
<dbReference type="Gene3D" id="3.40.50.1820">
    <property type="entry name" value="alpha/beta hydrolase"/>
    <property type="match status" value="1"/>
</dbReference>
<dbReference type="InterPro" id="IPR029058">
    <property type="entry name" value="AB_hydrolase_fold"/>
</dbReference>
<reference evidence="2 3" key="1">
    <citation type="submission" date="2022-04" db="EMBL/GenBank/DDBJ databases">
        <title>The arsenic-methylating capacity of Chitinophaga filiformis YT5 during chitin decomposition.</title>
        <authorList>
            <person name="Chen G."/>
            <person name="Liang Y."/>
        </authorList>
    </citation>
    <scope>NUCLEOTIDE SEQUENCE [LARGE SCALE GENOMIC DNA]</scope>
    <source>
        <strain evidence="2 3">YT5</strain>
    </source>
</reference>
<gene>
    <name evidence="2" type="ORF">MYF79_01365</name>
</gene>
<organism evidence="2 3">
    <name type="scientific">Chitinophaga filiformis</name>
    <name type="common">Myxococcus filiformis</name>
    <name type="synonym">Flexibacter filiformis</name>
    <dbReference type="NCBI Taxonomy" id="104663"/>
    <lineage>
        <taxon>Bacteria</taxon>
        <taxon>Pseudomonadati</taxon>
        <taxon>Bacteroidota</taxon>
        <taxon>Chitinophagia</taxon>
        <taxon>Chitinophagales</taxon>
        <taxon>Chitinophagaceae</taxon>
        <taxon>Chitinophaga</taxon>
    </lineage>
</organism>
<dbReference type="SUPFAM" id="SSF53474">
    <property type="entry name" value="alpha/beta-Hydrolases"/>
    <property type="match status" value="1"/>
</dbReference>
<dbReference type="InterPro" id="IPR051340">
    <property type="entry name" value="Haloalkane_dehalogenase"/>
</dbReference>
<dbReference type="Proteomes" id="UP000830198">
    <property type="component" value="Chromosome"/>
</dbReference>
<evidence type="ECO:0000313" key="3">
    <source>
        <dbReference type="Proteomes" id="UP000830198"/>
    </source>
</evidence>
<sequence>MYRDLIAHLSGTYHILAPDYPGFGQSSAPDVREFSYTFDNLSVIIERFIDRLQLRNINLYMQDYGGPIGLRIASRRPELIGALIIQNANAYQEGLGQALEPLVTYIQKPDAEHEEAARVFLTLAATKWLYLNGAGDETRISPDSYITDQYYLDRAGNDEIQLALFRDYGSNLALYGKWHEYFKAHQPKTLVVWGKNDPMFIAAGGNAYGKDLPNAEIIQIEGGHFLLEEHHGFVAELISRFIPG</sequence>
<dbReference type="PANTHER" id="PTHR42977">
    <property type="entry name" value="HYDROLASE-RELATED"/>
    <property type="match status" value="1"/>
</dbReference>
<evidence type="ECO:0000259" key="1">
    <source>
        <dbReference type="Pfam" id="PF00561"/>
    </source>
</evidence>
<keyword evidence="2" id="KW-0378">Hydrolase</keyword>
<dbReference type="EMBL" id="CP095855">
    <property type="protein sequence ID" value="UPK69937.1"/>
    <property type="molecule type" value="Genomic_DNA"/>
</dbReference>
<feature type="domain" description="AB hydrolase-1" evidence="1">
    <location>
        <begin position="2"/>
        <end position="230"/>
    </location>
</feature>
<proteinExistence type="predicted"/>